<keyword evidence="5 6" id="KW-0472">Membrane</keyword>
<evidence type="ECO:0000313" key="8">
    <source>
        <dbReference type="Proteomes" id="UP000503129"/>
    </source>
</evidence>
<keyword evidence="3 6" id="KW-0812">Transmembrane</keyword>
<dbReference type="Pfam" id="PF01810">
    <property type="entry name" value="LysE"/>
    <property type="match status" value="1"/>
</dbReference>
<dbReference type="Proteomes" id="UP000503129">
    <property type="component" value="Chromosome"/>
</dbReference>
<sequence length="75" mass="8238">MQFLGDWLTIFTAGCLVIMSPRPNFVLTLRNSLAHSRQAGIYTALGVTAGDLIHVICWLIGSGNQTSIFVNFRLV</sequence>
<evidence type="ECO:0000256" key="5">
    <source>
        <dbReference type="ARBA" id="ARBA00023136"/>
    </source>
</evidence>
<keyword evidence="8" id="KW-1185">Reference proteome</keyword>
<evidence type="ECO:0000256" key="1">
    <source>
        <dbReference type="ARBA" id="ARBA00004651"/>
    </source>
</evidence>
<evidence type="ECO:0000256" key="4">
    <source>
        <dbReference type="ARBA" id="ARBA00022989"/>
    </source>
</evidence>
<protein>
    <submittedName>
        <fullName evidence="7">Uncharacterized protein</fullName>
    </submittedName>
</protein>
<dbReference type="AlphaFoldDB" id="A0A856MT05"/>
<proteinExistence type="predicted"/>
<dbReference type="KEGG" id="bsen:DP114_22485"/>
<evidence type="ECO:0000256" key="2">
    <source>
        <dbReference type="ARBA" id="ARBA00022475"/>
    </source>
</evidence>
<dbReference type="GO" id="GO:0005886">
    <property type="term" value="C:plasma membrane"/>
    <property type="evidence" value="ECO:0007669"/>
    <property type="project" value="UniProtKB-SubCell"/>
</dbReference>
<feature type="transmembrane region" description="Helical" evidence="6">
    <location>
        <begin position="6"/>
        <end position="27"/>
    </location>
</feature>
<dbReference type="GO" id="GO:0006865">
    <property type="term" value="P:amino acid transport"/>
    <property type="evidence" value="ECO:0007669"/>
    <property type="project" value="InterPro"/>
</dbReference>
<name>A0A856MT05_9CYAN</name>
<evidence type="ECO:0000256" key="3">
    <source>
        <dbReference type="ARBA" id="ARBA00022692"/>
    </source>
</evidence>
<dbReference type="EMBL" id="CP030118">
    <property type="protein sequence ID" value="QDL12376.1"/>
    <property type="molecule type" value="Genomic_DNA"/>
</dbReference>
<keyword evidence="4 6" id="KW-1133">Transmembrane helix</keyword>
<dbReference type="InterPro" id="IPR001123">
    <property type="entry name" value="LeuE-type"/>
</dbReference>
<gene>
    <name evidence="7" type="ORF">DP114_22485</name>
</gene>
<organism evidence="7 8">
    <name type="scientific">Brasilonema sennae CENA114</name>
    <dbReference type="NCBI Taxonomy" id="415709"/>
    <lineage>
        <taxon>Bacteria</taxon>
        <taxon>Bacillati</taxon>
        <taxon>Cyanobacteriota</taxon>
        <taxon>Cyanophyceae</taxon>
        <taxon>Nostocales</taxon>
        <taxon>Scytonemataceae</taxon>
        <taxon>Brasilonema</taxon>
        <taxon>Bromeliae group (in: Brasilonema)</taxon>
    </lineage>
</organism>
<comment type="subcellular location">
    <subcellularLocation>
        <location evidence="1">Cell membrane</location>
        <topology evidence="1">Multi-pass membrane protein</topology>
    </subcellularLocation>
</comment>
<evidence type="ECO:0000256" key="6">
    <source>
        <dbReference type="SAM" id="Phobius"/>
    </source>
</evidence>
<keyword evidence="2" id="KW-1003">Cell membrane</keyword>
<reference evidence="7 8" key="1">
    <citation type="submission" date="2018-06" db="EMBL/GenBank/DDBJ databases">
        <title>Comparative genomics of Brasilonema spp. strains.</title>
        <authorList>
            <person name="Alvarenga D.O."/>
            <person name="Fiore M.F."/>
            <person name="Varani A.M."/>
        </authorList>
    </citation>
    <scope>NUCLEOTIDE SEQUENCE [LARGE SCALE GENOMIC DNA]</scope>
    <source>
        <strain evidence="7 8">CENA114</strain>
    </source>
</reference>
<accession>A0A856MT05</accession>
<feature type="transmembrane region" description="Helical" evidence="6">
    <location>
        <begin position="39"/>
        <end position="61"/>
    </location>
</feature>
<evidence type="ECO:0000313" key="7">
    <source>
        <dbReference type="EMBL" id="QDL12376.1"/>
    </source>
</evidence>